<comment type="caution">
    <text evidence="1">The sequence shown here is derived from an EMBL/GenBank/DDBJ whole genome shotgun (WGS) entry which is preliminary data.</text>
</comment>
<dbReference type="EMBL" id="LAZR01000391">
    <property type="protein sequence ID" value="KKN71066.1"/>
    <property type="molecule type" value="Genomic_DNA"/>
</dbReference>
<dbReference type="AlphaFoldDB" id="A0A0F9VBX6"/>
<evidence type="ECO:0000313" key="1">
    <source>
        <dbReference type="EMBL" id="KKN71066.1"/>
    </source>
</evidence>
<name>A0A0F9VBX6_9ZZZZ</name>
<protein>
    <submittedName>
        <fullName evidence="1">Uncharacterized protein</fullName>
    </submittedName>
</protein>
<proteinExistence type="predicted"/>
<gene>
    <name evidence="1" type="ORF">LCGC14_0424830</name>
</gene>
<reference evidence="1" key="1">
    <citation type="journal article" date="2015" name="Nature">
        <title>Complex archaea that bridge the gap between prokaryotes and eukaryotes.</title>
        <authorList>
            <person name="Spang A."/>
            <person name="Saw J.H."/>
            <person name="Jorgensen S.L."/>
            <person name="Zaremba-Niedzwiedzka K."/>
            <person name="Martijn J."/>
            <person name="Lind A.E."/>
            <person name="van Eijk R."/>
            <person name="Schleper C."/>
            <person name="Guy L."/>
            <person name="Ettema T.J."/>
        </authorList>
    </citation>
    <scope>NUCLEOTIDE SEQUENCE</scope>
</reference>
<accession>A0A0F9VBX6</accession>
<organism evidence="1">
    <name type="scientific">marine sediment metagenome</name>
    <dbReference type="NCBI Taxonomy" id="412755"/>
    <lineage>
        <taxon>unclassified sequences</taxon>
        <taxon>metagenomes</taxon>
        <taxon>ecological metagenomes</taxon>
    </lineage>
</organism>
<sequence length="56" mass="6578">MKAKALPEIAPEELEARRDVRDRCIETVKDARRKGHTVERLLFMLETMPLKLDKTK</sequence>